<reference evidence="1" key="1">
    <citation type="submission" date="2021-06" db="EMBL/GenBank/DDBJ databases">
        <authorList>
            <person name="Kallberg Y."/>
            <person name="Tangrot J."/>
            <person name="Rosling A."/>
        </authorList>
    </citation>
    <scope>NUCLEOTIDE SEQUENCE</scope>
    <source>
        <strain evidence="1">MA461A</strain>
    </source>
</reference>
<evidence type="ECO:0000313" key="1">
    <source>
        <dbReference type="EMBL" id="CAG8803078.1"/>
    </source>
</evidence>
<feature type="non-terminal residue" evidence="1">
    <location>
        <position position="1"/>
    </location>
</feature>
<gene>
    <name evidence="1" type="ORF">RPERSI_LOCUS21447</name>
</gene>
<comment type="caution">
    <text evidence="1">The sequence shown here is derived from an EMBL/GenBank/DDBJ whole genome shotgun (WGS) entry which is preliminary data.</text>
</comment>
<evidence type="ECO:0000313" key="2">
    <source>
        <dbReference type="Proteomes" id="UP000789920"/>
    </source>
</evidence>
<dbReference type="Proteomes" id="UP000789920">
    <property type="component" value="Unassembled WGS sequence"/>
</dbReference>
<name>A0ACA9RQN2_9GLOM</name>
<protein>
    <submittedName>
        <fullName evidence="1">28972_t:CDS:1</fullName>
    </submittedName>
</protein>
<sequence length="139" mass="16481">ETERIAEQMIMNIKATFAYCGIHPGKKEDKDGKEVNAFIDKLEAAAKEFSRKREEEREKRYENTRNNSNFPQSSYSSENSNYLENRFYKIYQKGKKYSRLDLMSLRSIINDIEKMEIETIKKFAGNPKVKEEKRYAMIV</sequence>
<accession>A0ACA9RQN2</accession>
<dbReference type="EMBL" id="CAJVQC010062831">
    <property type="protein sequence ID" value="CAG8803078.1"/>
    <property type="molecule type" value="Genomic_DNA"/>
</dbReference>
<keyword evidence="2" id="KW-1185">Reference proteome</keyword>
<organism evidence="1 2">
    <name type="scientific">Racocetra persica</name>
    <dbReference type="NCBI Taxonomy" id="160502"/>
    <lineage>
        <taxon>Eukaryota</taxon>
        <taxon>Fungi</taxon>
        <taxon>Fungi incertae sedis</taxon>
        <taxon>Mucoromycota</taxon>
        <taxon>Glomeromycotina</taxon>
        <taxon>Glomeromycetes</taxon>
        <taxon>Diversisporales</taxon>
        <taxon>Gigasporaceae</taxon>
        <taxon>Racocetra</taxon>
    </lineage>
</organism>
<proteinExistence type="predicted"/>